<evidence type="ECO:0000313" key="1">
    <source>
        <dbReference type="EMBL" id="WYD65282.1"/>
    </source>
</evidence>
<proteinExistence type="predicted"/>
<sequence>MIYIHTYGVGKFGKEIHRTVHDTKESAESAQKVLGGEFKAYRDAEDSVECWQIEHVRNMLESEVSELIDNMTSHSPGGPWEEPGSPEWYCAKVDTMNKISKIIDEVYKSCLD</sequence>
<protein>
    <recommendedName>
        <fullName evidence="2">Phage protein</fullName>
    </recommendedName>
</protein>
<dbReference type="EMBL" id="OR979723">
    <property type="protein sequence ID" value="WYD65282.1"/>
    <property type="molecule type" value="Genomic_DNA"/>
</dbReference>
<organism evidence="1">
    <name type="scientific">Escherichia phage ETEP102</name>
    <dbReference type="NCBI Taxonomy" id="3117680"/>
    <lineage>
        <taxon>Viruses</taxon>
        <taxon>Duplodnaviria</taxon>
        <taxon>Heunggongvirae</taxon>
        <taxon>Uroviricota</taxon>
        <taxon>Caudoviricetes</taxon>
    </lineage>
</organism>
<name>A0AAU6PXH3_9CAUD</name>
<evidence type="ECO:0008006" key="2">
    <source>
        <dbReference type="Google" id="ProtNLM"/>
    </source>
</evidence>
<gene>
    <name evidence="1" type="ORF">ETEP102_17</name>
</gene>
<accession>A0AAU6PXH3</accession>
<reference evidence="1" key="1">
    <citation type="submission" date="2023-12" db="EMBL/GenBank/DDBJ databases">
        <title>Determinants of phage host range in porcine enterotoxigenic Escherichia coli.</title>
        <authorList>
            <person name="Gambino M."/>
            <person name="Broensted L."/>
        </authorList>
    </citation>
    <scope>NUCLEOTIDE SEQUENCE</scope>
</reference>